<dbReference type="PROSITE" id="PS50835">
    <property type="entry name" value="IG_LIKE"/>
    <property type="match status" value="1"/>
</dbReference>
<dbReference type="InterPro" id="IPR013783">
    <property type="entry name" value="Ig-like_fold"/>
</dbReference>
<dbReference type="SMART" id="SM00408">
    <property type="entry name" value="IGc2"/>
    <property type="match status" value="1"/>
</dbReference>
<comment type="caution">
    <text evidence="3">The sequence shown here is derived from an EMBL/GenBank/DDBJ whole genome shotgun (WGS) entry which is preliminary data.</text>
</comment>
<dbReference type="InterPro" id="IPR007110">
    <property type="entry name" value="Ig-like_dom"/>
</dbReference>
<reference evidence="3 4" key="1">
    <citation type="submission" date="2019-09" db="EMBL/GenBank/DDBJ databases">
        <title>Bird 10,000 Genomes (B10K) Project - Family phase.</title>
        <authorList>
            <person name="Zhang G."/>
        </authorList>
    </citation>
    <scope>NUCLEOTIDE SEQUENCE [LARGE SCALE GENOMIC DNA]</scope>
    <source>
        <strain evidence="3">OUT-0056</strain>
        <tissue evidence="3">Blood</tissue>
    </source>
</reference>
<evidence type="ECO:0000313" key="3">
    <source>
        <dbReference type="EMBL" id="NXV02759.1"/>
    </source>
</evidence>
<keyword evidence="1" id="KW-0393">Immunoglobulin domain</keyword>
<sequence>CCPLVLPGLSRDTVLGHLGANITLTCQNGVPENATVLWQVKEQGTAGGWGQQLAEGNTLLLRQLRYEDSGHYSCSVGNHLLRSLRLLVAEPPEIPQVSCYRRSHDKDVLCEWPQKEKPSPGTRAMLWV</sequence>
<dbReference type="InterPro" id="IPR036179">
    <property type="entry name" value="Ig-like_dom_sf"/>
</dbReference>
<evidence type="ECO:0000256" key="1">
    <source>
        <dbReference type="ARBA" id="ARBA00023319"/>
    </source>
</evidence>
<accession>A0A7L3QNH1</accession>
<proteinExistence type="predicted"/>
<dbReference type="InterPro" id="IPR036116">
    <property type="entry name" value="FN3_sf"/>
</dbReference>
<organism evidence="3 4">
    <name type="scientific">Cettia cetti</name>
    <dbReference type="NCBI Taxonomy" id="68486"/>
    <lineage>
        <taxon>Eukaryota</taxon>
        <taxon>Metazoa</taxon>
        <taxon>Chordata</taxon>
        <taxon>Craniata</taxon>
        <taxon>Vertebrata</taxon>
        <taxon>Euteleostomi</taxon>
        <taxon>Archelosauria</taxon>
        <taxon>Archosauria</taxon>
        <taxon>Dinosauria</taxon>
        <taxon>Saurischia</taxon>
        <taxon>Theropoda</taxon>
        <taxon>Coelurosauria</taxon>
        <taxon>Aves</taxon>
        <taxon>Neognathae</taxon>
        <taxon>Neoaves</taxon>
        <taxon>Telluraves</taxon>
        <taxon>Australaves</taxon>
        <taxon>Passeriformes</taxon>
        <taxon>Sylvioidea</taxon>
        <taxon>Sylviidae</taxon>
        <taxon>Acrocephalinae</taxon>
        <taxon>Cettia</taxon>
    </lineage>
</organism>
<name>A0A7L3QNH1_9SYLV</name>
<protein>
    <submittedName>
        <fullName evidence="3">IL6RA protein</fullName>
    </submittedName>
</protein>
<feature type="non-terminal residue" evidence="3">
    <location>
        <position position="1"/>
    </location>
</feature>
<feature type="domain" description="Ig-like" evidence="2">
    <location>
        <begin position="3"/>
        <end position="85"/>
    </location>
</feature>
<keyword evidence="4" id="KW-1185">Reference proteome</keyword>
<dbReference type="Proteomes" id="UP000524451">
    <property type="component" value="Unassembled WGS sequence"/>
</dbReference>
<dbReference type="AlphaFoldDB" id="A0A7L3QNH1"/>
<dbReference type="Gene3D" id="2.60.40.10">
    <property type="entry name" value="Immunoglobulins"/>
    <property type="match status" value="2"/>
</dbReference>
<gene>
    <name evidence="3" type="primary">Il6r</name>
    <name evidence="3" type="ORF">CETCET_R16362</name>
</gene>
<dbReference type="InterPro" id="IPR003598">
    <property type="entry name" value="Ig_sub2"/>
</dbReference>
<dbReference type="Pfam" id="PF13927">
    <property type="entry name" value="Ig_3"/>
    <property type="match status" value="1"/>
</dbReference>
<dbReference type="EMBL" id="VZUI01045479">
    <property type="protein sequence ID" value="NXV02759.1"/>
    <property type="molecule type" value="Genomic_DNA"/>
</dbReference>
<dbReference type="SUPFAM" id="SSF48726">
    <property type="entry name" value="Immunoglobulin"/>
    <property type="match status" value="1"/>
</dbReference>
<dbReference type="SMART" id="SM00409">
    <property type="entry name" value="IG"/>
    <property type="match status" value="1"/>
</dbReference>
<evidence type="ECO:0000313" key="4">
    <source>
        <dbReference type="Proteomes" id="UP000524451"/>
    </source>
</evidence>
<dbReference type="SUPFAM" id="SSF49265">
    <property type="entry name" value="Fibronectin type III"/>
    <property type="match status" value="1"/>
</dbReference>
<feature type="non-terminal residue" evidence="3">
    <location>
        <position position="128"/>
    </location>
</feature>
<evidence type="ECO:0000259" key="2">
    <source>
        <dbReference type="PROSITE" id="PS50835"/>
    </source>
</evidence>
<dbReference type="InterPro" id="IPR003599">
    <property type="entry name" value="Ig_sub"/>
</dbReference>